<feature type="region of interest" description="Disordered" evidence="1">
    <location>
        <begin position="1"/>
        <end position="20"/>
    </location>
</feature>
<feature type="region of interest" description="Disordered" evidence="1">
    <location>
        <begin position="61"/>
        <end position="90"/>
    </location>
</feature>
<evidence type="ECO:0000313" key="3">
    <source>
        <dbReference type="Proteomes" id="UP000324222"/>
    </source>
</evidence>
<dbReference type="Proteomes" id="UP000324222">
    <property type="component" value="Unassembled WGS sequence"/>
</dbReference>
<name>A0A5B7HH61_PORTR</name>
<dbReference type="AlphaFoldDB" id="A0A5B7HH61"/>
<dbReference type="EMBL" id="VSRR010028527">
    <property type="protein sequence ID" value="MPC68875.1"/>
    <property type="molecule type" value="Genomic_DNA"/>
</dbReference>
<comment type="caution">
    <text evidence="2">The sequence shown here is derived from an EMBL/GenBank/DDBJ whole genome shotgun (WGS) entry which is preliminary data.</text>
</comment>
<organism evidence="2 3">
    <name type="scientific">Portunus trituberculatus</name>
    <name type="common">Swimming crab</name>
    <name type="synonym">Neptunus trituberculatus</name>
    <dbReference type="NCBI Taxonomy" id="210409"/>
    <lineage>
        <taxon>Eukaryota</taxon>
        <taxon>Metazoa</taxon>
        <taxon>Ecdysozoa</taxon>
        <taxon>Arthropoda</taxon>
        <taxon>Crustacea</taxon>
        <taxon>Multicrustacea</taxon>
        <taxon>Malacostraca</taxon>
        <taxon>Eumalacostraca</taxon>
        <taxon>Eucarida</taxon>
        <taxon>Decapoda</taxon>
        <taxon>Pleocyemata</taxon>
        <taxon>Brachyura</taxon>
        <taxon>Eubrachyura</taxon>
        <taxon>Portunoidea</taxon>
        <taxon>Portunidae</taxon>
        <taxon>Portuninae</taxon>
        <taxon>Portunus</taxon>
    </lineage>
</organism>
<sequence length="90" mass="9487">MSCCEASAPPPSRGGGAPHHILAWQPRDRLFIGGEDLSLKKQQNLGTSLGVRVGVGVGGNGAHTAFPRLPPTAAPQRREEKGIASWNHKV</sequence>
<proteinExistence type="predicted"/>
<evidence type="ECO:0000256" key="1">
    <source>
        <dbReference type="SAM" id="MobiDB-lite"/>
    </source>
</evidence>
<protein>
    <submittedName>
        <fullName evidence="2">Uncharacterized protein</fullName>
    </submittedName>
</protein>
<accession>A0A5B7HH61</accession>
<keyword evidence="3" id="KW-1185">Reference proteome</keyword>
<evidence type="ECO:0000313" key="2">
    <source>
        <dbReference type="EMBL" id="MPC68875.1"/>
    </source>
</evidence>
<reference evidence="2 3" key="1">
    <citation type="submission" date="2019-05" db="EMBL/GenBank/DDBJ databases">
        <title>Another draft genome of Portunus trituberculatus and its Hox gene families provides insights of decapod evolution.</title>
        <authorList>
            <person name="Jeong J.-H."/>
            <person name="Song I."/>
            <person name="Kim S."/>
            <person name="Choi T."/>
            <person name="Kim D."/>
            <person name="Ryu S."/>
            <person name="Kim W."/>
        </authorList>
    </citation>
    <scope>NUCLEOTIDE SEQUENCE [LARGE SCALE GENOMIC DNA]</scope>
    <source>
        <tissue evidence="2">Muscle</tissue>
    </source>
</reference>
<gene>
    <name evidence="2" type="ORF">E2C01_063085</name>
</gene>